<dbReference type="InterPro" id="IPR023885">
    <property type="entry name" value="4Fe4S-binding_SPASM_dom"/>
</dbReference>
<keyword evidence="5" id="KW-0411">Iron-sulfur</keyword>
<gene>
    <name evidence="8" type="ORF">C7S16_4289</name>
</gene>
<dbReference type="CDD" id="cd01335">
    <property type="entry name" value="Radical_SAM"/>
    <property type="match status" value="1"/>
</dbReference>
<comment type="cofactor">
    <cofactor evidence="1">
        <name>[4Fe-4S] cluster</name>
        <dbReference type="ChEBI" id="CHEBI:49883"/>
    </cofactor>
</comment>
<evidence type="ECO:0000256" key="3">
    <source>
        <dbReference type="ARBA" id="ARBA00022723"/>
    </source>
</evidence>
<keyword evidence="4" id="KW-0408">Iron</keyword>
<dbReference type="AlphaFoldDB" id="A0AAW9D0X3"/>
<keyword evidence="3" id="KW-0479">Metal-binding</keyword>
<evidence type="ECO:0000256" key="2">
    <source>
        <dbReference type="ARBA" id="ARBA00022691"/>
    </source>
</evidence>
<protein>
    <submittedName>
        <fullName evidence="8">Radical SAM superfamily protein</fullName>
    </submittedName>
</protein>
<evidence type="ECO:0000256" key="4">
    <source>
        <dbReference type="ARBA" id="ARBA00023004"/>
    </source>
</evidence>
<accession>A0AAW9D0X3</accession>
<name>A0AAW9D0X3_BURTH</name>
<keyword evidence="2" id="KW-0949">S-adenosyl-L-methionine</keyword>
<sequence>MATQLKNVEIEINSRCNRRCTYCPVSILPNPDVPKFMQAAVLDRVIDQLNAIDYAGRLSYHFYNEPLLRKDLEAIVARVRDGVPDVHQVLYTNGDYLTEPRYETLRAAGIEFFVITSHDGKTHPEREYQVVQFSGDLDLTNRGGTMEHIDALSDEVHTSRCFAPSEMLIITVTGDVVLCYEDALRKHVMGSIVTQSIPEIWFGEPLATMRHRLAEGDRSVTSICQQCTNMAHTEPGLSAHSEPFWKTLSVAW</sequence>
<dbReference type="InterPro" id="IPR013785">
    <property type="entry name" value="Aldolase_TIM"/>
</dbReference>
<organism evidence="8 9">
    <name type="scientific">Burkholderia thailandensis</name>
    <dbReference type="NCBI Taxonomy" id="57975"/>
    <lineage>
        <taxon>Bacteria</taxon>
        <taxon>Pseudomonadati</taxon>
        <taxon>Pseudomonadota</taxon>
        <taxon>Betaproteobacteria</taxon>
        <taxon>Burkholderiales</taxon>
        <taxon>Burkholderiaceae</taxon>
        <taxon>Burkholderia</taxon>
        <taxon>pseudomallei group</taxon>
    </lineage>
</organism>
<dbReference type="PANTHER" id="PTHR43273">
    <property type="entry name" value="ANAEROBIC SULFATASE-MATURATING ENZYME HOMOLOG ASLB-RELATED"/>
    <property type="match status" value="1"/>
</dbReference>
<dbReference type="PANTHER" id="PTHR43273:SF8">
    <property type="entry name" value="RADICAL SAM DOMAIN PROTEIN"/>
    <property type="match status" value="1"/>
</dbReference>
<proteinExistence type="predicted"/>
<evidence type="ECO:0000259" key="7">
    <source>
        <dbReference type="Pfam" id="PF13186"/>
    </source>
</evidence>
<evidence type="ECO:0000313" key="8">
    <source>
        <dbReference type="EMBL" id="MDW9253659.1"/>
    </source>
</evidence>
<reference evidence="8" key="1">
    <citation type="submission" date="2018-08" db="EMBL/GenBank/DDBJ databases">
        <title>Identification of Burkholderia cepacia strains that express a Burkholderia pseudomallei-like capsular polysaccharide.</title>
        <authorList>
            <person name="Burtnick M.N."/>
            <person name="Vongsouvath M."/>
            <person name="Newton P."/>
            <person name="Wuthiekanun V."/>
            <person name="Limmathurotsakul D."/>
            <person name="Brett P.J."/>
            <person name="Chantratita N."/>
            <person name="Dance D.A."/>
        </authorList>
    </citation>
    <scope>NUCLEOTIDE SEQUENCE</scope>
    <source>
        <strain evidence="8">SBXCC001</strain>
    </source>
</reference>
<comment type="caution">
    <text evidence="8">The sequence shown here is derived from an EMBL/GenBank/DDBJ whole genome shotgun (WGS) entry which is preliminary data.</text>
</comment>
<dbReference type="SFLD" id="SFLDS00029">
    <property type="entry name" value="Radical_SAM"/>
    <property type="match status" value="1"/>
</dbReference>
<dbReference type="Gene3D" id="3.20.20.70">
    <property type="entry name" value="Aldolase class I"/>
    <property type="match status" value="1"/>
</dbReference>
<dbReference type="EMBL" id="QXCT01000001">
    <property type="protein sequence ID" value="MDW9253659.1"/>
    <property type="molecule type" value="Genomic_DNA"/>
</dbReference>
<dbReference type="InterPro" id="IPR058240">
    <property type="entry name" value="rSAM_sf"/>
</dbReference>
<evidence type="ECO:0000313" key="9">
    <source>
        <dbReference type="Proteomes" id="UP001272137"/>
    </source>
</evidence>
<dbReference type="Proteomes" id="UP001272137">
    <property type="component" value="Unassembled WGS sequence"/>
</dbReference>
<feature type="domain" description="4Fe4S-binding SPASM" evidence="7">
    <location>
        <begin position="161"/>
        <end position="228"/>
    </location>
</feature>
<dbReference type="Pfam" id="PF04055">
    <property type="entry name" value="Radical_SAM"/>
    <property type="match status" value="1"/>
</dbReference>
<dbReference type="Pfam" id="PF13186">
    <property type="entry name" value="SPASM"/>
    <property type="match status" value="1"/>
</dbReference>
<dbReference type="GO" id="GO:0046872">
    <property type="term" value="F:metal ion binding"/>
    <property type="evidence" value="ECO:0007669"/>
    <property type="project" value="UniProtKB-KW"/>
</dbReference>
<dbReference type="SFLD" id="SFLDG01067">
    <property type="entry name" value="SPASM/twitch_domain_containing"/>
    <property type="match status" value="1"/>
</dbReference>
<feature type="domain" description="Radical SAM core" evidence="6">
    <location>
        <begin position="11"/>
        <end position="115"/>
    </location>
</feature>
<dbReference type="SUPFAM" id="SSF102114">
    <property type="entry name" value="Radical SAM enzymes"/>
    <property type="match status" value="1"/>
</dbReference>
<evidence type="ECO:0000259" key="6">
    <source>
        <dbReference type="Pfam" id="PF04055"/>
    </source>
</evidence>
<dbReference type="InterPro" id="IPR007197">
    <property type="entry name" value="rSAM"/>
</dbReference>
<dbReference type="InterPro" id="IPR023867">
    <property type="entry name" value="Sulphatase_maturase_rSAM"/>
</dbReference>
<dbReference type="GO" id="GO:0051536">
    <property type="term" value="F:iron-sulfur cluster binding"/>
    <property type="evidence" value="ECO:0007669"/>
    <property type="project" value="UniProtKB-KW"/>
</dbReference>
<evidence type="ECO:0000256" key="5">
    <source>
        <dbReference type="ARBA" id="ARBA00023014"/>
    </source>
</evidence>
<evidence type="ECO:0000256" key="1">
    <source>
        <dbReference type="ARBA" id="ARBA00001966"/>
    </source>
</evidence>
<dbReference type="GO" id="GO:0016491">
    <property type="term" value="F:oxidoreductase activity"/>
    <property type="evidence" value="ECO:0007669"/>
    <property type="project" value="InterPro"/>
</dbReference>